<dbReference type="GO" id="GO:0048284">
    <property type="term" value="P:organelle fusion"/>
    <property type="evidence" value="ECO:0007669"/>
    <property type="project" value="TreeGrafter"/>
</dbReference>
<proteinExistence type="predicted"/>
<dbReference type="OrthoDB" id="26184at2759"/>
<evidence type="ECO:0000256" key="5">
    <source>
        <dbReference type="ARBA" id="ARBA00023136"/>
    </source>
</evidence>
<keyword evidence="3" id="KW-0863">Zinc-finger</keyword>
<dbReference type="RefSeq" id="XP_041158748.1">
    <property type="nucleotide sequence ID" value="XM_041311021.1"/>
</dbReference>
<dbReference type="GeneID" id="64604785"/>
<comment type="caution">
    <text evidence="6">The sequence shown here is derived from an EMBL/GenBank/DDBJ whole genome shotgun (WGS) entry which is preliminary data.</text>
</comment>
<dbReference type="PANTHER" id="PTHR23323">
    <property type="entry name" value="VACUOLAR PROTEIN SORTING-ASSOCIATED PROTEIN"/>
    <property type="match status" value="1"/>
</dbReference>
<evidence type="ECO:0000313" key="6">
    <source>
        <dbReference type="EMBL" id="KAG1792049.1"/>
    </source>
</evidence>
<accession>A0A9P7ANS8</accession>
<dbReference type="PANTHER" id="PTHR23323:SF24">
    <property type="entry name" value="VACUOLAR PROTEIN SORTING-ASSOCIATED PROTEIN 11 HOMOLOG"/>
    <property type="match status" value="1"/>
</dbReference>
<comment type="subcellular location">
    <subcellularLocation>
        <location evidence="1">Membrane</location>
    </subcellularLocation>
</comment>
<evidence type="ECO:0000256" key="2">
    <source>
        <dbReference type="ARBA" id="ARBA00022723"/>
    </source>
</evidence>
<dbReference type="GO" id="GO:0007032">
    <property type="term" value="P:endosome organization"/>
    <property type="evidence" value="ECO:0007669"/>
    <property type="project" value="TreeGrafter"/>
</dbReference>
<dbReference type="EMBL" id="JABBWE010000039">
    <property type="protein sequence ID" value="KAG1792049.1"/>
    <property type="molecule type" value="Genomic_DNA"/>
</dbReference>
<evidence type="ECO:0000256" key="4">
    <source>
        <dbReference type="ARBA" id="ARBA00022833"/>
    </source>
</evidence>
<dbReference type="GO" id="GO:0006904">
    <property type="term" value="P:vesicle docking involved in exocytosis"/>
    <property type="evidence" value="ECO:0007669"/>
    <property type="project" value="TreeGrafter"/>
</dbReference>
<keyword evidence="5" id="KW-0472">Membrane</keyword>
<keyword evidence="4" id="KW-0862">Zinc</keyword>
<sequence length="167" mass="19172">MYEDILRFWMDKHNASSSESSAPTEVVQALVRYGPTHPHLYGLVLRFLTSTPELLTRHQADVEKIPEHVEKERIIPPLGVVQILSRNGVASVGLVKDWLMGRIKEAREEMQIQLINSYQLETNAKLKQVAELEDPMHAKVFSVTRCSQCSEQLDLPSVHFMCNHLYY</sequence>
<keyword evidence="7" id="KW-1185">Reference proteome</keyword>
<name>A0A9P7ANS8_9AGAM</name>
<evidence type="ECO:0000256" key="3">
    <source>
        <dbReference type="ARBA" id="ARBA00022771"/>
    </source>
</evidence>
<gene>
    <name evidence="6" type="ORF">HD556DRAFT_586983</name>
</gene>
<dbReference type="AlphaFoldDB" id="A0A9P7ANS8"/>
<dbReference type="GO" id="GO:0005768">
    <property type="term" value="C:endosome"/>
    <property type="evidence" value="ECO:0007669"/>
    <property type="project" value="TreeGrafter"/>
</dbReference>
<evidence type="ECO:0000256" key="1">
    <source>
        <dbReference type="ARBA" id="ARBA00004370"/>
    </source>
</evidence>
<evidence type="ECO:0000313" key="7">
    <source>
        <dbReference type="Proteomes" id="UP000719766"/>
    </source>
</evidence>
<keyword evidence="2" id="KW-0479">Metal-binding</keyword>
<dbReference type="GO" id="GO:0030897">
    <property type="term" value="C:HOPS complex"/>
    <property type="evidence" value="ECO:0007669"/>
    <property type="project" value="TreeGrafter"/>
</dbReference>
<protein>
    <submittedName>
        <fullName evidence="6">Uncharacterized protein</fullName>
    </submittedName>
</protein>
<reference evidence="6" key="1">
    <citation type="journal article" date="2020" name="New Phytol.">
        <title>Comparative genomics reveals dynamic genome evolution in host specialist ectomycorrhizal fungi.</title>
        <authorList>
            <person name="Lofgren L.A."/>
            <person name="Nguyen N.H."/>
            <person name="Vilgalys R."/>
            <person name="Ruytinx J."/>
            <person name="Liao H.L."/>
            <person name="Branco S."/>
            <person name="Kuo A."/>
            <person name="LaButti K."/>
            <person name="Lipzen A."/>
            <person name="Andreopoulos W."/>
            <person name="Pangilinan J."/>
            <person name="Riley R."/>
            <person name="Hundley H."/>
            <person name="Na H."/>
            <person name="Barry K."/>
            <person name="Grigoriev I.V."/>
            <person name="Stajich J.E."/>
            <person name="Kennedy P.G."/>
        </authorList>
    </citation>
    <scope>NUCLEOTIDE SEQUENCE</scope>
    <source>
        <strain evidence="6">S12</strain>
    </source>
</reference>
<dbReference type="GO" id="GO:0030674">
    <property type="term" value="F:protein-macromolecule adaptor activity"/>
    <property type="evidence" value="ECO:0007669"/>
    <property type="project" value="TreeGrafter"/>
</dbReference>
<dbReference type="Proteomes" id="UP000719766">
    <property type="component" value="Unassembled WGS sequence"/>
</dbReference>
<dbReference type="GO" id="GO:0007033">
    <property type="term" value="P:vacuole organization"/>
    <property type="evidence" value="ECO:0007669"/>
    <property type="project" value="TreeGrafter"/>
</dbReference>
<organism evidence="6 7">
    <name type="scientific">Suillus plorans</name>
    <dbReference type="NCBI Taxonomy" id="116603"/>
    <lineage>
        <taxon>Eukaryota</taxon>
        <taxon>Fungi</taxon>
        <taxon>Dikarya</taxon>
        <taxon>Basidiomycota</taxon>
        <taxon>Agaricomycotina</taxon>
        <taxon>Agaricomycetes</taxon>
        <taxon>Agaricomycetidae</taxon>
        <taxon>Boletales</taxon>
        <taxon>Suillineae</taxon>
        <taxon>Suillaceae</taxon>
        <taxon>Suillus</taxon>
    </lineage>
</organism>
<dbReference type="GO" id="GO:0008270">
    <property type="term" value="F:zinc ion binding"/>
    <property type="evidence" value="ECO:0007669"/>
    <property type="project" value="UniProtKB-KW"/>
</dbReference>